<evidence type="ECO:0000313" key="8">
    <source>
        <dbReference type="EMBL" id="KAG5460663.1"/>
    </source>
</evidence>
<dbReference type="Pfam" id="PF18972">
    <property type="entry name" value="Wheel"/>
    <property type="match status" value="1"/>
</dbReference>
<keyword evidence="5" id="KW-0175">Coiled coil</keyword>
<accession>A0A8H7ZW63</accession>
<dbReference type="PANTHER" id="PTHR46035:SF1">
    <property type="entry name" value="TETRATRICOPEPTIDE REPEAT PROTEIN 4"/>
    <property type="match status" value="1"/>
</dbReference>
<dbReference type="CDD" id="cd21380">
    <property type="entry name" value="CTWD_Cns1"/>
    <property type="match status" value="1"/>
</dbReference>
<dbReference type="SMART" id="SM00028">
    <property type="entry name" value="TPR"/>
    <property type="match status" value="1"/>
</dbReference>
<keyword evidence="1" id="KW-0677">Repeat</keyword>
<dbReference type="PROSITE" id="PS50005">
    <property type="entry name" value="TPR"/>
    <property type="match status" value="1"/>
</dbReference>
<dbReference type="InterPro" id="IPR044059">
    <property type="entry name" value="Csn1/TTC4_wheel"/>
</dbReference>
<feature type="region of interest" description="Disordered" evidence="6">
    <location>
        <begin position="134"/>
        <end position="159"/>
    </location>
</feature>
<feature type="domain" description="Cns1/TTC4 wheel" evidence="7">
    <location>
        <begin position="478"/>
        <end position="590"/>
    </location>
</feature>
<dbReference type="Proteomes" id="UP000673691">
    <property type="component" value="Unassembled WGS sequence"/>
</dbReference>
<feature type="non-terminal residue" evidence="8">
    <location>
        <position position="1"/>
    </location>
</feature>
<gene>
    <name evidence="8" type="ORF">BJ554DRAFT_7257</name>
</gene>
<feature type="repeat" description="TPR" evidence="4">
    <location>
        <begin position="374"/>
        <end position="407"/>
    </location>
</feature>
<organism evidence="8 9">
    <name type="scientific">Olpidium bornovanus</name>
    <dbReference type="NCBI Taxonomy" id="278681"/>
    <lineage>
        <taxon>Eukaryota</taxon>
        <taxon>Fungi</taxon>
        <taxon>Fungi incertae sedis</taxon>
        <taxon>Olpidiomycota</taxon>
        <taxon>Olpidiomycotina</taxon>
        <taxon>Olpidiomycetes</taxon>
        <taxon>Olpidiales</taxon>
        <taxon>Olpidiaceae</taxon>
        <taxon>Olpidium</taxon>
    </lineage>
</organism>
<evidence type="ECO:0000256" key="3">
    <source>
        <dbReference type="ARBA" id="ARBA00023602"/>
    </source>
</evidence>
<dbReference type="Gene3D" id="1.25.40.10">
    <property type="entry name" value="Tetratricopeptide repeat domain"/>
    <property type="match status" value="1"/>
</dbReference>
<evidence type="ECO:0000256" key="1">
    <source>
        <dbReference type="ARBA" id="ARBA00022737"/>
    </source>
</evidence>
<comment type="caution">
    <text evidence="8">The sequence shown here is derived from an EMBL/GenBank/DDBJ whole genome shotgun (WGS) entry which is preliminary data.</text>
</comment>
<evidence type="ECO:0000256" key="6">
    <source>
        <dbReference type="SAM" id="MobiDB-lite"/>
    </source>
</evidence>
<keyword evidence="2 4" id="KW-0802">TPR repeat</keyword>
<reference evidence="8 9" key="1">
    <citation type="journal article" name="Sci. Rep.">
        <title>Genome-scale phylogenetic analyses confirm Olpidium as the closest living zoosporic fungus to the non-flagellated, terrestrial fungi.</title>
        <authorList>
            <person name="Chang Y."/>
            <person name="Rochon D."/>
            <person name="Sekimoto S."/>
            <person name="Wang Y."/>
            <person name="Chovatia M."/>
            <person name="Sandor L."/>
            <person name="Salamov A."/>
            <person name="Grigoriev I.V."/>
            <person name="Stajich J.E."/>
            <person name="Spatafora J.W."/>
        </authorList>
    </citation>
    <scope>NUCLEOTIDE SEQUENCE [LARGE SCALE GENOMIC DNA]</scope>
    <source>
        <strain evidence="8">S191</strain>
    </source>
</reference>
<dbReference type="InterPro" id="IPR011990">
    <property type="entry name" value="TPR-like_helical_dom_sf"/>
</dbReference>
<dbReference type="GO" id="GO:0005634">
    <property type="term" value="C:nucleus"/>
    <property type="evidence" value="ECO:0007669"/>
    <property type="project" value="TreeGrafter"/>
</dbReference>
<evidence type="ECO:0000256" key="5">
    <source>
        <dbReference type="SAM" id="Coils"/>
    </source>
</evidence>
<dbReference type="PANTHER" id="PTHR46035">
    <property type="entry name" value="TETRATRICOPEPTIDE REPEAT PROTEIN 4"/>
    <property type="match status" value="1"/>
</dbReference>
<sequence length="595" mass="65956">IVKVRRSVKKVLRTHILSGEVAGVRETAGVVRVAYSPARQQRYAAVEYWWFSMASLIHLRKPSTACAASAIHVAGASAVHPLGCERPAGSPRAVALNPGAVSIPHWRIPVAHFADLWSGRVFASCIDGNRRRRRPMVANPSAGTGAPPPAVPPARDGPVAVGLGPLAPRPDWALDPVDFLREMGDVPLFMKTLPPDAEENVPLQALQALAYDGTPEGALCACSPAERGKAPENQAPGNVSLSRFLTLTLAAAFYYYYYSSYYAAPSKEIADNFRNQGNDCYREGQRGYHDAVKFYTDALAQKCDNAELNAKCYLNRAAVNLALSGRKNRRRRRGGVGGARAGNRSVNDKGAIAENFRKVLNDCASALKINPKLIVAYYRSAKALYELDKIDEALDCLDRGLKIEPANETLKAELKKCEDRKAVLLAKWKQESERRNRERREQEEVAEALRLRGIRVVSTGPGARSAEASYRLALDPETGNLVWPCFFLYPEHKESDFIQAFDEVSTFGDHIDVMFEQPAPWDARREYRPDSVDVFFESEDPARGRAGLVRVGREVNLLTALKHPKYVVKDYIPSFIILPKTGAFREGFIKRYKTN</sequence>
<evidence type="ECO:0000259" key="7">
    <source>
        <dbReference type="Pfam" id="PF18972"/>
    </source>
</evidence>
<protein>
    <recommendedName>
        <fullName evidence="7">Cns1/TTC4 wheel domain-containing protein</fullName>
    </recommendedName>
</protein>
<proteinExistence type="inferred from homology"/>
<dbReference type="AlphaFoldDB" id="A0A8H7ZW63"/>
<evidence type="ECO:0000256" key="2">
    <source>
        <dbReference type="ARBA" id="ARBA00022803"/>
    </source>
</evidence>
<feature type="coiled-coil region" evidence="5">
    <location>
        <begin position="407"/>
        <end position="445"/>
    </location>
</feature>
<comment type="similarity">
    <text evidence="3">Belongs to the TTC4 family.</text>
</comment>
<keyword evidence="9" id="KW-1185">Reference proteome</keyword>
<dbReference type="GO" id="GO:0006457">
    <property type="term" value="P:protein folding"/>
    <property type="evidence" value="ECO:0007669"/>
    <property type="project" value="TreeGrafter"/>
</dbReference>
<dbReference type="GO" id="GO:0005829">
    <property type="term" value="C:cytosol"/>
    <property type="evidence" value="ECO:0007669"/>
    <property type="project" value="TreeGrafter"/>
</dbReference>
<evidence type="ECO:0000313" key="9">
    <source>
        <dbReference type="Proteomes" id="UP000673691"/>
    </source>
</evidence>
<evidence type="ECO:0000256" key="4">
    <source>
        <dbReference type="PROSITE-ProRule" id="PRU00339"/>
    </source>
</evidence>
<name>A0A8H7ZW63_9FUNG</name>
<dbReference type="InterPro" id="IPR019734">
    <property type="entry name" value="TPR_rpt"/>
</dbReference>
<dbReference type="GO" id="GO:0051879">
    <property type="term" value="F:Hsp90 protein binding"/>
    <property type="evidence" value="ECO:0007669"/>
    <property type="project" value="InterPro"/>
</dbReference>
<dbReference type="GO" id="GO:0030544">
    <property type="term" value="F:Hsp70 protein binding"/>
    <property type="evidence" value="ECO:0007669"/>
    <property type="project" value="TreeGrafter"/>
</dbReference>
<dbReference type="SUPFAM" id="SSF48452">
    <property type="entry name" value="TPR-like"/>
    <property type="match status" value="1"/>
</dbReference>
<dbReference type="OrthoDB" id="420195at2759"/>
<dbReference type="EMBL" id="JAEFCI010004882">
    <property type="protein sequence ID" value="KAG5460663.1"/>
    <property type="molecule type" value="Genomic_DNA"/>
</dbReference>